<evidence type="ECO:0000313" key="2">
    <source>
        <dbReference type="EMBL" id="CAD8335571.1"/>
    </source>
</evidence>
<reference evidence="2" key="1">
    <citation type="submission" date="2021-01" db="EMBL/GenBank/DDBJ databases">
        <authorList>
            <person name="Corre E."/>
            <person name="Pelletier E."/>
            <person name="Niang G."/>
            <person name="Scheremetjew M."/>
            <person name="Finn R."/>
            <person name="Kale V."/>
            <person name="Holt S."/>
            <person name="Cochrane G."/>
            <person name="Meng A."/>
            <person name="Brown T."/>
            <person name="Cohen L."/>
        </authorList>
    </citation>
    <scope>NUCLEOTIDE SEQUENCE</scope>
    <source>
        <strain evidence="2">CCMP3328</strain>
    </source>
</reference>
<evidence type="ECO:0000256" key="1">
    <source>
        <dbReference type="SAM" id="SignalP"/>
    </source>
</evidence>
<dbReference type="AlphaFoldDB" id="A0A7R9WVV6"/>
<dbReference type="PANTHER" id="PTHR15852:SF54">
    <property type="entry name" value="PROTEIN SSUH2 HOMOLOG"/>
    <property type="match status" value="1"/>
</dbReference>
<gene>
    <name evidence="2" type="ORF">CAUS1442_LOCUS7676</name>
</gene>
<dbReference type="PANTHER" id="PTHR15852">
    <property type="entry name" value="PLASTID TRANSCRIPTIONALLY ACTIVE PROTEIN"/>
    <property type="match status" value="1"/>
</dbReference>
<name>A0A7R9WVV6_9STRA</name>
<accession>A0A7R9WVV6</accession>
<sequence>MRSTSLFTVSAVCSMSHLCSAFRPQHSAIMTRMPRQSQHQRLFLALPFFEDDEDCDPYEEDDCLPNWDFGQASISESAPAASTSGVAVGIDTDDERDIDMQPRPAESLANIGATSKASVTDKRVHLEVTWQIDECKTTDDACEDFCEECAGSGRVRCHFCRGTRTLVMNGEFSVCPICDEHGTVECNACSGTGFIAPWASTIDDHLTDKTA</sequence>
<protein>
    <submittedName>
        <fullName evidence="2">Uncharacterized protein</fullName>
    </submittedName>
</protein>
<proteinExistence type="predicted"/>
<dbReference type="EMBL" id="HBEF01012192">
    <property type="protein sequence ID" value="CAD8335571.1"/>
    <property type="molecule type" value="Transcribed_RNA"/>
</dbReference>
<organism evidence="2">
    <name type="scientific">Craspedostauros australis</name>
    <dbReference type="NCBI Taxonomy" id="1486917"/>
    <lineage>
        <taxon>Eukaryota</taxon>
        <taxon>Sar</taxon>
        <taxon>Stramenopiles</taxon>
        <taxon>Ochrophyta</taxon>
        <taxon>Bacillariophyta</taxon>
        <taxon>Bacillariophyceae</taxon>
        <taxon>Bacillariophycidae</taxon>
        <taxon>Naviculales</taxon>
        <taxon>Naviculaceae</taxon>
        <taxon>Craspedostauros</taxon>
    </lineage>
</organism>
<feature type="chain" id="PRO_5031042993" evidence="1">
    <location>
        <begin position="22"/>
        <end position="211"/>
    </location>
</feature>
<keyword evidence="1" id="KW-0732">Signal</keyword>
<feature type="signal peptide" evidence="1">
    <location>
        <begin position="1"/>
        <end position="21"/>
    </location>
</feature>